<feature type="transmembrane region" description="Helical" evidence="7">
    <location>
        <begin position="6"/>
        <end position="23"/>
    </location>
</feature>
<feature type="domain" description="Fatty acid hydroxylase" evidence="8">
    <location>
        <begin position="75"/>
        <end position="207"/>
    </location>
</feature>
<evidence type="ECO:0000313" key="9">
    <source>
        <dbReference type="EMBL" id="EDP94429.1"/>
    </source>
</evidence>
<feature type="transmembrane region" description="Helical" evidence="7">
    <location>
        <begin position="128"/>
        <end position="151"/>
    </location>
</feature>
<dbReference type="GO" id="GO:0006643">
    <property type="term" value="P:membrane lipid metabolic process"/>
    <property type="evidence" value="ECO:0007669"/>
    <property type="project" value="TreeGrafter"/>
</dbReference>
<keyword evidence="3 7" id="KW-1133">Transmembrane helix</keyword>
<feature type="transmembrane region" description="Helical" evidence="7">
    <location>
        <begin position="71"/>
        <end position="87"/>
    </location>
</feature>
<gene>
    <name evidence="9" type="ORF">KAOT1_04640</name>
</gene>
<dbReference type="GO" id="GO:0008610">
    <property type="term" value="P:lipid biosynthetic process"/>
    <property type="evidence" value="ECO:0007669"/>
    <property type="project" value="InterPro"/>
</dbReference>
<dbReference type="InterPro" id="IPR006694">
    <property type="entry name" value="Fatty_acid_hydroxylase"/>
</dbReference>
<dbReference type="PANTHER" id="PTHR21624">
    <property type="entry name" value="STEROL DESATURASE-RELATED PROTEIN"/>
    <property type="match status" value="1"/>
</dbReference>
<dbReference type="Pfam" id="PF04116">
    <property type="entry name" value="FA_hydroxylase"/>
    <property type="match status" value="1"/>
</dbReference>
<comment type="caution">
    <text evidence="9">The sequence shown here is derived from an EMBL/GenBank/DDBJ whole genome shotgun (WGS) entry which is preliminary data.</text>
</comment>
<keyword evidence="4" id="KW-0560">Oxidoreductase</keyword>
<dbReference type="AlphaFoldDB" id="A9EC28"/>
<evidence type="ECO:0000259" key="8">
    <source>
        <dbReference type="Pfam" id="PF04116"/>
    </source>
</evidence>
<evidence type="ECO:0000256" key="1">
    <source>
        <dbReference type="ARBA" id="ARBA00004127"/>
    </source>
</evidence>
<dbReference type="PANTHER" id="PTHR21624:SF1">
    <property type="entry name" value="ALKYLGLYCEROL MONOOXYGENASE"/>
    <property type="match status" value="1"/>
</dbReference>
<comment type="subcellular location">
    <subcellularLocation>
        <location evidence="1">Endomembrane system</location>
        <topology evidence="1">Multi-pass membrane protein</topology>
    </subcellularLocation>
</comment>
<reference evidence="9 10" key="1">
    <citation type="journal article" date="2011" name="J. Bacteriol.">
        <title>Genome sequence of the algicidal bacterium Kordia algicida OT-1.</title>
        <authorList>
            <person name="Lee H.S."/>
            <person name="Kang S.G."/>
            <person name="Kwon K.K."/>
            <person name="Lee J.H."/>
            <person name="Kim S.J."/>
        </authorList>
    </citation>
    <scope>NUCLEOTIDE SEQUENCE [LARGE SCALE GENOMIC DNA]</scope>
    <source>
        <strain evidence="9 10">OT-1</strain>
    </source>
</reference>
<accession>A9EC28</accession>
<dbReference type="InterPro" id="IPR051689">
    <property type="entry name" value="Sterol_desaturase/TMEM195"/>
</dbReference>
<keyword evidence="5" id="KW-0443">Lipid metabolism</keyword>
<dbReference type="GO" id="GO:0005506">
    <property type="term" value="F:iron ion binding"/>
    <property type="evidence" value="ECO:0007669"/>
    <property type="project" value="InterPro"/>
</dbReference>
<feature type="transmembrane region" description="Helical" evidence="7">
    <location>
        <begin position="35"/>
        <end position="59"/>
    </location>
</feature>
<dbReference type="GO" id="GO:0050479">
    <property type="term" value="F:glyceryl-ether monooxygenase activity"/>
    <property type="evidence" value="ECO:0007669"/>
    <property type="project" value="TreeGrafter"/>
</dbReference>
<dbReference type="STRING" id="391587.KAOT1_04640"/>
<keyword evidence="6 7" id="KW-0472">Membrane</keyword>
<evidence type="ECO:0000256" key="5">
    <source>
        <dbReference type="ARBA" id="ARBA00023098"/>
    </source>
</evidence>
<evidence type="ECO:0000256" key="6">
    <source>
        <dbReference type="ARBA" id="ARBA00023136"/>
    </source>
</evidence>
<evidence type="ECO:0000256" key="7">
    <source>
        <dbReference type="SAM" id="Phobius"/>
    </source>
</evidence>
<evidence type="ECO:0000256" key="3">
    <source>
        <dbReference type="ARBA" id="ARBA00022989"/>
    </source>
</evidence>
<sequence>MWSVPIHATAIIGEMIYSSILKRKLYTIGDTATNVYAALFNFGLDLLMKGISFGIMLYFYYYRVLDLEFTLWYWIGVFILQDFAYYVQHYVDHKSRFFWAVHVTHHNSEYFNISTGFRASVFQPLYRYLFFCPLAFLGFHPLHVMAAYAILQIYGTLVHTESIKKMGFLEWILVTPSHHRVHHASNGKYLDKNMGMFLIIWDRIFGTFQKEEDNYEPIQYGLTSKLKDKGPVNVVFHEWKAIWNDVKTPNLNWRQRLKYVFYPPGWSHDGSRKTSKQIQQEIKEKAV</sequence>
<evidence type="ECO:0000256" key="2">
    <source>
        <dbReference type="ARBA" id="ARBA00022692"/>
    </source>
</evidence>
<keyword evidence="2 7" id="KW-0812">Transmembrane</keyword>
<proteinExistence type="predicted"/>
<organism evidence="9 10">
    <name type="scientific">Kordia algicida OT-1</name>
    <dbReference type="NCBI Taxonomy" id="391587"/>
    <lineage>
        <taxon>Bacteria</taxon>
        <taxon>Pseudomonadati</taxon>
        <taxon>Bacteroidota</taxon>
        <taxon>Flavobacteriia</taxon>
        <taxon>Flavobacteriales</taxon>
        <taxon>Flavobacteriaceae</taxon>
        <taxon>Kordia</taxon>
    </lineage>
</organism>
<name>A9EC28_9FLAO</name>
<evidence type="ECO:0000313" key="10">
    <source>
        <dbReference type="Proteomes" id="UP000002945"/>
    </source>
</evidence>
<dbReference type="HOGENOM" id="CLU_033631_1_0_10"/>
<protein>
    <recommendedName>
        <fullName evidence="8">Fatty acid hydroxylase domain-containing protein</fullName>
    </recommendedName>
</protein>
<dbReference type="Proteomes" id="UP000002945">
    <property type="component" value="Unassembled WGS sequence"/>
</dbReference>
<dbReference type="eggNOG" id="COG3000">
    <property type="taxonomic scope" value="Bacteria"/>
</dbReference>
<dbReference type="GO" id="GO:0016020">
    <property type="term" value="C:membrane"/>
    <property type="evidence" value="ECO:0007669"/>
    <property type="project" value="GOC"/>
</dbReference>
<dbReference type="EMBL" id="ABIB01000018">
    <property type="protein sequence ID" value="EDP94429.1"/>
    <property type="molecule type" value="Genomic_DNA"/>
</dbReference>
<keyword evidence="10" id="KW-1185">Reference proteome</keyword>
<evidence type="ECO:0000256" key="4">
    <source>
        <dbReference type="ARBA" id="ARBA00023002"/>
    </source>
</evidence>
<dbReference type="GO" id="GO:0012505">
    <property type="term" value="C:endomembrane system"/>
    <property type="evidence" value="ECO:0007669"/>
    <property type="project" value="UniProtKB-SubCell"/>
</dbReference>